<reference evidence="2" key="1">
    <citation type="submission" date="2019-08" db="EMBL/GenBank/DDBJ databases">
        <title>The genome of the North American firefly Photinus pyralis.</title>
        <authorList>
            <consortium name="Photinus pyralis genome working group"/>
            <person name="Fallon T.R."/>
            <person name="Sander Lower S.E."/>
            <person name="Weng J.-K."/>
        </authorList>
    </citation>
    <scope>NUCLEOTIDE SEQUENCE</scope>
    <source>
        <strain evidence="2">TRF0915ILg1</strain>
        <tissue evidence="2">Whole body</tissue>
    </source>
</reference>
<sequence length="120" mass="13916">KKKMNFPDELPLEEPESRLIHLITASVGLPWGVCLPDSCSAQDFQYLHRFFFLKFIEDDCQTKTSQTTEFDYDDIGALIFFGIIFGLVAGSTLYEICWCYKGKSEFSYKGFSRFLNQPHF</sequence>
<organism evidence="2 3">
    <name type="scientific">Ignelater luminosus</name>
    <name type="common">Cucubano</name>
    <name type="synonym">Pyrophorus luminosus</name>
    <dbReference type="NCBI Taxonomy" id="2038154"/>
    <lineage>
        <taxon>Eukaryota</taxon>
        <taxon>Metazoa</taxon>
        <taxon>Ecdysozoa</taxon>
        <taxon>Arthropoda</taxon>
        <taxon>Hexapoda</taxon>
        <taxon>Insecta</taxon>
        <taxon>Pterygota</taxon>
        <taxon>Neoptera</taxon>
        <taxon>Endopterygota</taxon>
        <taxon>Coleoptera</taxon>
        <taxon>Polyphaga</taxon>
        <taxon>Elateriformia</taxon>
        <taxon>Elateroidea</taxon>
        <taxon>Elateridae</taxon>
        <taxon>Agrypninae</taxon>
        <taxon>Pyrophorini</taxon>
        <taxon>Ignelater</taxon>
    </lineage>
</organism>
<feature type="transmembrane region" description="Helical" evidence="1">
    <location>
        <begin position="75"/>
        <end position="100"/>
    </location>
</feature>
<keyword evidence="3" id="KW-1185">Reference proteome</keyword>
<dbReference type="Proteomes" id="UP000801492">
    <property type="component" value="Unassembled WGS sequence"/>
</dbReference>
<evidence type="ECO:0000256" key="1">
    <source>
        <dbReference type="SAM" id="Phobius"/>
    </source>
</evidence>
<feature type="non-terminal residue" evidence="2">
    <location>
        <position position="1"/>
    </location>
</feature>
<evidence type="ECO:0000313" key="2">
    <source>
        <dbReference type="EMBL" id="KAF2900214.1"/>
    </source>
</evidence>
<keyword evidence="1" id="KW-0472">Membrane</keyword>
<accession>A0A8K0D9H1</accession>
<keyword evidence="1" id="KW-1133">Transmembrane helix</keyword>
<dbReference type="EMBL" id="VTPC01002338">
    <property type="protein sequence ID" value="KAF2900214.1"/>
    <property type="molecule type" value="Genomic_DNA"/>
</dbReference>
<protein>
    <submittedName>
        <fullName evidence="2">Uncharacterized protein</fullName>
    </submittedName>
</protein>
<gene>
    <name evidence="2" type="ORF">ILUMI_05966</name>
</gene>
<dbReference type="AlphaFoldDB" id="A0A8K0D9H1"/>
<proteinExistence type="predicted"/>
<name>A0A8K0D9H1_IGNLU</name>
<evidence type="ECO:0000313" key="3">
    <source>
        <dbReference type="Proteomes" id="UP000801492"/>
    </source>
</evidence>
<comment type="caution">
    <text evidence="2">The sequence shown here is derived from an EMBL/GenBank/DDBJ whole genome shotgun (WGS) entry which is preliminary data.</text>
</comment>
<keyword evidence="1" id="KW-0812">Transmembrane</keyword>